<feature type="domain" description="UmuC" evidence="5">
    <location>
        <begin position="12"/>
        <end position="201"/>
    </location>
</feature>
<dbReference type="Gene3D" id="3.40.1170.60">
    <property type="match status" value="1"/>
</dbReference>
<protein>
    <submittedName>
        <fullName evidence="6">UV damage repair protein UvrX</fullName>
    </submittedName>
</protein>
<dbReference type="Gene3D" id="3.30.1490.100">
    <property type="entry name" value="DNA polymerase, Y-family, little finger domain"/>
    <property type="match status" value="1"/>
</dbReference>
<keyword evidence="2" id="KW-0515">Mutator protein</keyword>
<dbReference type="GO" id="GO:0003684">
    <property type="term" value="F:damaged DNA binding"/>
    <property type="evidence" value="ECO:0007669"/>
    <property type="project" value="InterPro"/>
</dbReference>
<dbReference type="GO" id="GO:0006281">
    <property type="term" value="P:DNA repair"/>
    <property type="evidence" value="ECO:0007669"/>
    <property type="project" value="InterPro"/>
</dbReference>
<dbReference type="SUPFAM" id="SSF56672">
    <property type="entry name" value="DNA/RNA polymerases"/>
    <property type="match status" value="1"/>
</dbReference>
<dbReference type="SUPFAM" id="SSF100879">
    <property type="entry name" value="Lesion bypass DNA polymerase (Y-family), little finger domain"/>
    <property type="match status" value="1"/>
</dbReference>
<evidence type="ECO:0000256" key="1">
    <source>
        <dbReference type="ARBA" id="ARBA00010945"/>
    </source>
</evidence>
<evidence type="ECO:0000313" key="6">
    <source>
        <dbReference type="EMBL" id="RVT59570.1"/>
    </source>
</evidence>
<name>A0A3S2X732_9BACI</name>
<evidence type="ECO:0000259" key="5">
    <source>
        <dbReference type="PROSITE" id="PS50173"/>
    </source>
</evidence>
<dbReference type="Gene3D" id="1.10.150.20">
    <property type="entry name" value="5' to 3' exonuclease, C-terminal subdomain"/>
    <property type="match status" value="1"/>
</dbReference>
<reference evidence="6 7" key="1">
    <citation type="submission" date="2019-01" db="EMBL/GenBank/DDBJ databases">
        <title>Bacillus sp. M5HDSG1-1, whole genome shotgun sequence.</title>
        <authorList>
            <person name="Tuo L."/>
        </authorList>
    </citation>
    <scope>NUCLEOTIDE SEQUENCE [LARGE SCALE GENOMIC DNA]</scope>
    <source>
        <strain evidence="6 7">M5HDSG1-1</strain>
    </source>
</reference>
<keyword evidence="4" id="KW-0239">DNA-directed DNA polymerase</keyword>
<dbReference type="InterPro" id="IPR043128">
    <property type="entry name" value="Rev_trsase/Diguanyl_cyclase"/>
</dbReference>
<organism evidence="6 7">
    <name type="scientific">Niallia taxi</name>
    <dbReference type="NCBI Taxonomy" id="2499688"/>
    <lineage>
        <taxon>Bacteria</taxon>
        <taxon>Bacillati</taxon>
        <taxon>Bacillota</taxon>
        <taxon>Bacilli</taxon>
        <taxon>Bacillales</taxon>
        <taxon>Bacillaceae</taxon>
        <taxon>Niallia</taxon>
    </lineage>
</organism>
<sequence>MFDYSQFPNRPIICVDMKSFYASVSAVMLGLDPLTCHLAVVGNTDRQGSVVLAASPAMKKDFKIKTGSRLFEIPDDPRIVIVDPSMSVFIRVSTEITKLFYRYVPPSAVHVYSIDESFLDCTGMEKIEGTAEDIARKIQADLFHDFGLPCTIGIGPNMLLSKLCLDLAAKKSQTGIAEWTYEDVPSKLWPLSPLSEMWGIGSRVEKTLNSMGIFSVGQLARYDLGLLEKKFGIMGNQLYHHAWGIDLSEVGAPIFKGQVSLGKSQVLLRDYKNRKEIEAVILEICEEVCKRARTNNQAARTISFGLGYSRDEYGGGFYRSRTIEAPTNVTMDIYKVCLELMEEFYRGQTVRQVSISLTKLEKDTDVQLDLFDTNSWKRKKLGYVVDEIRNKFGSTALLRAISYTPGGTAIHRSGLVGGHKG</sequence>
<proteinExistence type="inferred from homology"/>
<dbReference type="GO" id="GO:0009432">
    <property type="term" value="P:SOS response"/>
    <property type="evidence" value="ECO:0007669"/>
    <property type="project" value="TreeGrafter"/>
</dbReference>
<dbReference type="RefSeq" id="WP_127740006.1">
    <property type="nucleotide sequence ID" value="NZ_CAJCKN010000005.1"/>
</dbReference>
<keyword evidence="3" id="KW-0227">DNA damage</keyword>
<dbReference type="InterPro" id="IPR043502">
    <property type="entry name" value="DNA/RNA_pol_sf"/>
</dbReference>
<dbReference type="GO" id="GO:0042276">
    <property type="term" value="P:error-prone translesion synthesis"/>
    <property type="evidence" value="ECO:0007669"/>
    <property type="project" value="TreeGrafter"/>
</dbReference>
<dbReference type="EMBL" id="RZTZ01000009">
    <property type="protein sequence ID" value="RVT59570.1"/>
    <property type="molecule type" value="Genomic_DNA"/>
</dbReference>
<dbReference type="GO" id="GO:0005829">
    <property type="term" value="C:cytosol"/>
    <property type="evidence" value="ECO:0007669"/>
    <property type="project" value="TreeGrafter"/>
</dbReference>
<dbReference type="Gene3D" id="3.30.70.270">
    <property type="match status" value="1"/>
</dbReference>
<dbReference type="AlphaFoldDB" id="A0A3S2X732"/>
<evidence type="ECO:0000313" key="7">
    <source>
        <dbReference type="Proteomes" id="UP000288024"/>
    </source>
</evidence>
<dbReference type="PANTHER" id="PTHR11076:SF35">
    <property type="entry name" value="DNA REPAIR PROTEIN HOMOLOG YOBH"/>
    <property type="match status" value="1"/>
</dbReference>
<dbReference type="Pfam" id="PF11798">
    <property type="entry name" value="IMS_HHH"/>
    <property type="match status" value="1"/>
</dbReference>
<dbReference type="InterPro" id="IPR050116">
    <property type="entry name" value="DNA_polymerase-Y"/>
</dbReference>
<dbReference type="InterPro" id="IPR036775">
    <property type="entry name" value="DNA_pol_Y-fam_lit_finger_sf"/>
</dbReference>
<dbReference type="InterPro" id="IPR001126">
    <property type="entry name" value="UmuC"/>
</dbReference>
<dbReference type="InterPro" id="IPR017961">
    <property type="entry name" value="DNA_pol_Y-fam_little_finger"/>
</dbReference>
<dbReference type="GeneID" id="87619060"/>
<dbReference type="InterPro" id="IPR024728">
    <property type="entry name" value="PolY_HhH_motif"/>
</dbReference>
<dbReference type="Pfam" id="PF00817">
    <property type="entry name" value="IMS"/>
    <property type="match status" value="1"/>
</dbReference>
<evidence type="ECO:0000256" key="3">
    <source>
        <dbReference type="ARBA" id="ARBA00022763"/>
    </source>
</evidence>
<dbReference type="Proteomes" id="UP000288024">
    <property type="component" value="Unassembled WGS sequence"/>
</dbReference>
<dbReference type="CDD" id="cd01700">
    <property type="entry name" value="PolY_Pol_V_umuC"/>
    <property type="match status" value="1"/>
</dbReference>
<dbReference type="PROSITE" id="PS50173">
    <property type="entry name" value="UMUC"/>
    <property type="match status" value="1"/>
</dbReference>
<evidence type="ECO:0000256" key="2">
    <source>
        <dbReference type="ARBA" id="ARBA00022457"/>
    </source>
</evidence>
<gene>
    <name evidence="6" type="ORF">EM808_19885</name>
</gene>
<dbReference type="PANTHER" id="PTHR11076">
    <property type="entry name" value="DNA REPAIR POLYMERASE UMUC / TRANSFERASE FAMILY MEMBER"/>
    <property type="match status" value="1"/>
</dbReference>
<accession>A0A3S2X732</accession>
<keyword evidence="7" id="KW-1185">Reference proteome</keyword>
<evidence type="ECO:0000256" key="4">
    <source>
        <dbReference type="ARBA" id="ARBA00022932"/>
    </source>
</evidence>
<dbReference type="GO" id="GO:0003887">
    <property type="term" value="F:DNA-directed DNA polymerase activity"/>
    <property type="evidence" value="ECO:0007669"/>
    <property type="project" value="UniProtKB-KW"/>
</dbReference>
<dbReference type="Pfam" id="PF11799">
    <property type="entry name" value="IMS_C"/>
    <property type="match status" value="1"/>
</dbReference>
<keyword evidence="4" id="KW-0808">Transferase</keyword>
<comment type="caution">
    <text evidence="6">The sequence shown here is derived from an EMBL/GenBank/DDBJ whole genome shotgun (WGS) entry which is preliminary data.</text>
</comment>
<comment type="similarity">
    <text evidence="1">Belongs to the DNA polymerase type-Y family.</text>
</comment>
<keyword evidence="4" id="KW-0548">Nucleotidyltransferase</keyword>